<accession>A0AA87ZQQ1</accession>
<feature type="compositionally biased region" description="Low complexity" evidence="1">
    <location>
        <begin position="53"/>
        <end position="77"/>
    </location>
</feature>
<evidence type="ECO:0000313" key="3">
    <source>
        <dbReference type="Proteomes" id="UP001187192"/>
    </source>
</evidence>
<feature type="region of interest" description="Disordered" evidence="1">
    <location>
        <begin position="53"/>
        <end position="90"/>
    </location>
</feature>
<dbReference type="AlphaFoldDB" id="A0AA87ZQQ1"/>
<sequence length="105" mass="11237">MPPSPLSPSRFCSLSPPPRLLFPATAPPYPLSPFPADATAALPSLSFSRRYRPLLPTRPSPSALSPSPTAAAALLSSQQGNLEKRRDSFASEKSNVTLLLNFLFS</sequence>
<proteinExistence type="predicted"/>
<keyword evidence="3" id="KW-1185">Reference proteome</keyword>
<dbReference type="EMBL" id="BTGU01000008">
    <property type="protein sequence ID" value="GMN38407.1"/>
    <property type="molecule type" value="Genomic_DNA"/>
</dbReference>
<name>A0AA87ZQQ1_FICCA</name>
<evidence type="ECO:0000313" key="2">
    <source>
        <dbReference type="EMBL" id="GMN38407.1"/>
    </source>
</evidence>
<comment type="caution">
    <text evidence="2">The sequence shown here is derived from an EMBL/GenBank/DDBJ whole genome shotgun (WGS) entry which is preliminary data.</text>
</comment>
<protein>
    <submittedName>
        <fullName evidence="2">Uncharacterized protein</fullName>
    </submittedName>
</protein>
<gene>
    <name evidence="2" type="ORF">TIFTF001_007640</name>
</gene>
<organism evidence="2 3">
    <name type="scientific">Ficus carica</name>
    <name type="common">Common fig</name>
    <dbReference type="NCBI Taxonomy" id="3494"/>
    <lineage>
        <taxon>Eukaryota</taxon>
        <taxon>Viridiplantae</taxon>
        <taxon>Streptophyta</taxon>
        <taxon>Embryophyta</taxon>
        <taxon>Tracheophyta</taxon>
        <taxon>Spermatophyta</taxon>
        <taxon>Magnoliopsida</taxon>
        <taxon>eudicotyledons</taxon>
        <taxon>Gunneridae</taxon>
        <taxon>Pentapetalae</taxon>
        <taxon>rosids</taxon>
        <taxon>fabids</taxon>
        <taxon>Rosales</taxon>
        <taxon>Moraceae</taxon>
        <taxon>Ficeae</taxon>
        <taxon>Ficus</taxon>
    </lineage>
</organism>
<evidence type="ECO:0000256" key="1">
    <source>
        <dbReference type="SAM" id="MobiDB-lite"/>
    </source>
</evidence>
<reference evidence="2" key="1">
    <citation type="submission" date="2023-07" db="EMBL/GenBank/DDBJ databases">
        <title>draft genome sequence of fig (Ficus carica).</title>
        <authorList>
            <person name="Takahashi T."/>
            <person name="Nishimura K."/>
        </authorList>
    </citation>
    <scope>NUCLEOTIDE SEQUENCE</scope>
</reference>
<dbReference type="Proteomes" id="UP001187192">
    <property type="component" value="Unassembled WGS sequence"/>
</dbReference>